<evidence type="ECO:0000313" key="4">
    <source>
        <dbReference type="WBParaSite" id="Gr19_v10_g13528.t1"/>
    </source>
</evidence>
<name>A0A914H5Y8_GLORO</name>
<dbReference type="InterPro" id="IPR007125">
    <property type="entry name" value="H2A/H2B/H3"/>
</dbReference>
<dbReference type="GO" id="GO:0003677">
    <property type="term" value="F:DNA binding"/>
    <property type="evidence" value="ECO:0007669"/>
    <property type="project" value="InterPro"/>
</dbReference>
<dbReference type="GO" id="GO:0000786">
    <property type="term" value="C:nucleosome"/>
    <property type="evidence" value="ECO:0007669"/>
    <property type="project" value="InterPro"/>
</dbReference>
<dbReference type="GO" id="GO:0046982">
    <property type="term" value="F:protein heterodimerization activity"/>
    <property type="evidence" value="ECO:0007669"/>
    <property type="project" value="InterPro"/>
</dbReference>
<dbReference type="InterPro" id="IPR009072">
    <property type="entry name" value="Histone-fold"/>
</dbReference>
<feature type="domain" description="Core Histone H2A/H2B/H3" evidence="2">
    <location>
        <begin position="6"/>
        <end position="82"/>
    </location>
</feature>
<dbReference type="Proteomes" id="UP000887572">
    <property type="component" value="Unplaced"/>
</dbReference>
<proteinExistence type="inferred from homology"/>
<dbReference type="SUPFAM" id="SSF47113">
    <property type="entry name" value="Histone-fold"/>
    <property type="match status" value="1"/>
</dbReference>
<reference evidence="4" key="1">
    <citation type="submission" date="2022-11" db="UniProtKB">
        <authorList>
            <consortium name="WormBaseParasite"/>
        </authorList>
    </citation>
    <scope>IDENTIFICATION</scope>
</reference>
<dbReference type="PRINTS" id="PR00621">
    <property type="entry name" value="HISTONEH2B"/>
</dbReference>
<keyword evidence="3" id="KW-1185">Reference proteome</keyword>
<dbReference type="GO" id="GO:0030527">
    <property type="term" value="F:structural constituent of chromatin"/>
    <property type="evidence" value="ECO:0007669"/>
    <property type="project" value="InterPro"/>
</dbReference>
<comment type="similarity">
    <text evidence="1">Belongs to the histone H2B family.</text>
</comment>
<evidence type="ECO:0000256" key="1">
    <source>
        <dbReference type="ARBA" id="ARBA00006846"/>
    </source>
</evidence>
<dbReference type="SMART" id="SM00427">
    <property type="entry name" value="H2B"/>
    <property type="match status" value="1"/>
</dbReference>
<dbReference type="WBParaSite" id="Gr19_v10_g13528.t1">
    <property type="protein sequence ID" value="Gr19_v10_g13528.t1"/>
    <property type="gene ID" value="Gr19_v10_g13528"/>
</dbReference>
<dbReference type="AlphaFoldDB" id="A0A914H5Y8"/>
<dbReference type="Pfam" id="PF00125">
    <property type="entry name" value="Histone"/>
    <property type="match status" value="1"/>
</dbReference>
<dbReference type="InterPro" id="IPR000558">
    <property type="entry name" value="Histone_H2B"/>
</dbReference>
<evidence type="ECO:0000313" key="3">
    <source>
        <dbReference type="Proteomes" id="UP000887572"/>
    </source>
</evidence>
<protein>
    <submittedName>
        <fullName evidence="4">Histone H2A/H2B/H3 domain-containing protein</fullName>
    </submittedName>
</protein>
<accession>A0A914H5Y8</accession>
<evidence type="ECO:0000259" key="2">
    <source>
        <dbReference type="Pfam" id="PF00125"/>
    </source>
</evidence>
<organism evidence="3 4">
    <name type="scientific">Globodera rostochiensis</name>
    <name type="common">Golden nematode worm</name>
    <name type="synonym">Heterodera rostochiensis</name>
    <dbReference type="NCBI Taxonomy" id="31243"/>
    <lineage>
        <taxon>Eukaryota</taxon>
        <taxon>Metazoa</taxon>
        <taxon>Ecdysozoa</taxon>
        <taxon>Nematoda</taxon>
        <taxon>Chromadorea</taxon>
        <taxon>Rhabditida</taxon>
        <taxon>Tylenchina</taxon>
        <taxon>Tylenchomorpha</taxon>
        <taxon>Tylenchoidea</taxon>
        <taxon>Heteroderidae</taxon>
        <taxon>Heteroderinae</taxon>
        <taxon>Globodera</taxon>
    </lineage>
</organism>
<sequence>MVRVRRRRRKKLESRKRSYKLYIRRVLTKVQPSKEISVRALNIMSSFVNDLFDRVASEATRISHADRRQTIMLRDMHYALRLIMAAEMAERTHKQASNSLKKYKLSHARRSCFCV</sequence>
<dbReference type="PANTHER" id="PTHR23428">
    <property type="entry name" value="HISTONE H2B"/>
    <property type="match status" value="1"/>
</dbReference>
<dbReference type="Gene3D" id="1.10.20.10">
    <property type="entry name" value="Histone, subunit A"/>
    <property type="match status" value="1"/>
</dbReference>